<dbReference type="InterPro" id="IPR036227">
    <property type="entry name" value="Ribosomal_uL15/eL18_sf"/>
</dbReference>
<evidence type="ECO:0000256" key="1">
    <source>
        <dbReference type="ARBA" id="ARBA00007320"/>
    </source>
</evidence>
<dbReference type="Gene3D" id="4.10.990.10">
    <property type="match status" value="1"/>
</dbReference>
<evidence type="ECO:0000256" key="6">
    <source>
        <dbReference type="RuleBase" id="RU003888"/>
    </source>
</evidence>
<evidence type="ECO:0000256" key="2">
    <source>
        <dbReference type="ARBA" id="ARBA00022980"/>
    </source>
</evidence>
<dbReference type="InterPro" id="IPR027386">
    <property type="entry name" value="Rbsml_uL15_N"/>
</dbReference>
<feature type="domain" description="Large ribosomal subunit protein uL15/eL18" evidence="8">
    <location>
        <begin position="76"/>
        <end position="146"/>
    </location>
</feature>
<evidence type="ECO:0000256" key="5">
    <source>
        <dbReference type="ARBA" id="ARBA00035527"/>
    </source>
</evidence>
<comment type="similarity">
    <text evidence="1 6">Belongs to the universal ribosomal protein uL15 family.</text>
</comment>
<dbReference type="Pfam" id="PF00828">
    <property type="entry name" value="Ribosomal_L27A"/>
    <property type="match status" value="1"/>
</dbReference>
<dbReference type="PANTHER" id="PTHR11721">
    <property type="entry name" value="60S RIBOSOMAL PROTEIN L27A"/>
    <property type="match status" value="1"/>
</dbReference>
<evidence type="ECO:0000256" key="3">
    <source>
        <dbReference type="ARBA" id="ARBA00023274"/>
    </source>
</evidence>
<dbReference type="HAMAP" id="MF_01341">
    <property type="entry name" value="Ribosomal_uL15"/>
    <property type="match status" value="1"/>
</dbReference>
<dbReference type="HOGENOM" id="CLU_109163_1_0_1"/>
<protein>
    <recommendedName>
        <fullName evidence="4">Large ribosomal subunit protein uL15</fullName>
    </recommendedName>
    <alternativeName>
        <fullName evidence="5">60S ribosomal protein L27a</fullName>
    </alternativeName>
</protein>
<dbReference type="PROSITE" id="PS00475">
    <property type="entry name" value="RIBOSOMAL_L15"/>
    <property type="match status" value="1"/>
</dbReference>
<dbReference type="PaxDb" id="2903-EOD32643"/>
<dbReference type="GO" id="GO:0003735">
    <property type="term" value="F:structural constituent of ribosome"/>
    <property type="evidence" value="ECO:0007669"/>
    <property type="project" value="InterPro"/>
</dbReference>
<evidence type="ECO:0000313" key="9">
    <source>
        <dbReference type="EnsemblProtists" id="EOD32643"/>
    </source>
</evidence>
<name>A0A0D3KA58_EMIH1</name>
<evidence type="ECO:0000259" key="8">
    <source>
        <dbReference type="Pfam" id="PF00828"/>
    </source>
</evidence>
<proteinExistence type="inferred from homology"/>
<dbReference type="RefSeq" id="XP_005785072.1">
    <property type="nucleotide sequence ID" value="XM_005785015.1"/>
</dbReference>
<dbReference type="EnsemblProtists" id="EOD32643">
    <property type="protein sequence ID" value="EOD32643"/>
    <property type="gene ID" value="EMIHUDRAFT_456021"/>
</dbReference>
<dbReference type="GeneID" id="17277915"/>
<dbReference type="SUPFAM" id="SSF52080">
    <property type="entry name" value="Ribosomal proteins L15p and L18e"/>
    <property type="match status" value="1"/>
</dbReference>
<dbReference type="FunFam" id="3.100.10.10:FF:000002">
    <property type="entry name" value="60S ribosomal protein L27a"/>
    <property type="match status" value="1"/>
</dbReference>
<dbReference type="AlphaFoldDB" id="A0A0D3KA58"/>
<dbReference type="STRING" id="2903.R1DB32"/>
<dbReference type="GO" id="GO:0022625">
    <property type="term" value="C:cytosolic large ribosomal subunit"/>
    <property type="evidence" value="ECO:0007669"/>
    <property type="project" value="TreeGrafter"/>
</dbReference>
<dbReference type="Proteomes" id="UP000013827">
    <property type="component" value="Unassembled WGS sequence"/>
</dbReference>
<keyword evidence="2 6" id="KW-0689">Ribosomal protein</keyword>
<reference evidence="10" key="1">
    <citation type="journal article" date="2013" name="Nature">
        <title>Pan genome of the phytoplankton Emiliania underpins its global distribution.</title>
        <authorList>
            <person name="Read B.A."/>
            <person name="Kegel J."/>
            <person name="Klute M.J."/>
            <person name="Kuo A."/>
            <person name="Lefebvre S.C."/>
            <person name="Maumus F."/>
            <person name="Mayer C."/>
            <person name="Miller J."/>
            <person name="Monier A."/>
            <person name="Salamov A."/>
            <person name="Young J."/>
            <person name="Aguilar M."/>
            <person name="Claverie J.M."/>
            <person name="Frickenhaus S."/>
            <person name="Gonzalez K."/>
            <person name="Herman E.K."/>
            <person name="Lin Y.C."/>
            <person name="Napier J."/>
            <person name="Ogata H."/>
            <person name="Sarno A.F."/>
            <person name="Shmutz J."/>
            <person name="Schroeder D."/>
            <person name="de Vargas C."/>
            <person name="Verret F."/>
            <person name="von Dassow P."/>
            <person name="Valentin K."/>
            <person name="Van de Peer Y."/>
            <person name="Wheeler G."/>
            <person name="Dacks J.B."/>
            <person name="Delwiche C.F."/>
            <person name="Dyhrman S.T."/>
            <person name="Glockner G."/>
            <person name="John U."/>
            <person name="Richards T."/>
            <person name="Worden A.Z."/>
            <person name="Zhang X."/>
            <person name="Grigoriev I.V."/>
            <person name="Allen A.E."/>
            <person name="Bidle K."/>
            <person name="Borodovsky M."/>
            <person name="Bowler C."/>
            <person name="Brownlee C."/>
            <person name="Cock J.M."/>
            <person name="Elias M."/>
            <person name="Gladyshev V.N."/>
            <person name="Groth M."/>
            <person name="Guda C."/>
            <person name="Hadaegh A."/>
            <person name="Iglesias-Rodriguez M.D."/>
            <person name="Jenkins J."/>
            <person name="Jones B.M."/>
            <person name="Lawson T."/>
            <person name="Leese F."/>
            <person name="Lindquist E."/>
            <person name="Lobanov A."/>
            <person name="Lomsadze A."/>
            <person name="Malik S.B."/>
            <person name="Marsh M.E."/>
            <person name="Mackinder L."/>
            <person name="Mock T."/>
            <person name="Mueller-Roeber B."/>
            <person name="Pagarete A."/>
            <person name="Parker M."/>
            <person name="Probert I."/>
            <person name="Quesneville H."/>
            <person name="Raines C."/>
            <person name="Rensing S.A."/>
            <person name="Riano-Pachon D.M."/>
            <person name="Richier S."/>
            <person name="Rokitta S."/>
            <person name="Shiraiwa Y."/>
            <person name="Soanes D.M."/>
            <person name="van der Giezen M."/>
            <person name="Wahlund T.M."/>
            <person name="Williams B."/>
            <person name="Wilson W."/>
            <person name="Wolfe G."/>
            <person name="Wurch L.L."/>
        </authorList>
    </citation>
    <scope>NUCLEOTIDE SEQUENCE</scope>
</reference>
<dbReference type="InterPro" id="IPR030878">
    <property type="entry name" value="Ribosomal_uL15"/>
</dbReference>
<reference evidence="9" key="2">
    <citation type="submission" date="2024-10" db="UniProtKB">
        <authorList>
            <consortium name="EnsemblProtists"/>
        </authorList>
    </citation>
    <scope>IDENTIFICATION</scope>
</reference>
<dbReference type="GO" id="GO:0006412">
    <property type="term" value="P:translation"/>
    <property type="evidence" value="ECO:0007669"/>
    <property type="project" value="InterPro"/>
</dbReference>
<organism evidence="9 10">
    <name type="scientific">Emiliania huxleyi (strain CCMP1516)</name>
    <dbReference type="NCBI Taxonomy" id="280463"/>
    <lineage>
        <taxon>Eukaryota</taxon>
        <taxon>Haptista</taxon>
        <taxon>Haptophyta</taxon>
        <taxon>Prymnesiophyceae</taxon>
        <taxon>Isochrysidales</taxon>
        <taxon>Noelaerhabdaceae</taxon>
        <taxon>Emiliania</taxon>
    </lineage>
</organism>
<evidence type="ECO:0000313" key="10">
    <source>
        <dbReference type="Proteomes" id="UP000013827"/>
    </source>
</evidence>
<evidence type="ECO:0000256" key="4">
    <source>
        <dbReference type="ARBA" id="ARBA00035200"/>
    </source>
</evidence>
<dbReference type="InterPro" id="IPR001196">
    <property type="entry name" value="Ribosomal_uL15_CS"/>
</dbReference>
<dbReference type="OMA" id="WGRVGQH"/>
<keyword evidence="3 6" id="KW-0687">Ribonucleoprotein</keyword>
<dbReference type="KEGG" id="ehx:EMIHUDRAFT_456021"/>
<dbReference type="InterPro" id="IPR021131">
    <property type="entry name" value="Ribosomal_uL15/eL18"/>
</dbReference>
<evidence type="ECO:0000256" key="7">
    <source>
        <dbReference type="SAM" id="MobiDB-lite"/>
    </source>
</evidence>
<sequence>MPVAPKNKVKKTRKLRGDVSHGYGRIGKHRKHPGGRGNAGGQHHHRIMFDKYHPGYFGKVGMGYFHKTQQKFFCPTINLDKLWTLVPEETRTKYASGPKAAVIDCVSKGVYKVLGKGELPKQPVVVKAKFFSKLAEKKIKAVGGACLLVA</sequence>
<dbReference type="PANTHER" id="PTHR11721:SF3">
    <property type="entry name" value="LARGE RIBOSOMAL SUBUNIT PROTEIN UL15"/>
    <property type="match status" value="1"/>
</dbReference>
<keyword evidence="10" id="KW-1185">Reference proteome</keyword>
<accession>A0A0D3KA58</accession>
<feature type="region of interest" description="Disordered" evidence="7">
    <location>
        <begin position="1"/>
        <end position="42"/>
    </location>
</feature>
<dbReference type="Gene3D" id="3.100.10.10">
    <property type="match status" value="1"/>
</dbReference>
<dbReference type="eggNOG" id="KOG1742">
    <property type="taxonomic scope" value="Eukaryota"/>
</dbReference>